<dbReference type="EMBL" id="REGN01009630">
    <property type="protein sequence ID" value="RNA00709.1"/>
    <property type="molecule type" value="Genomic_DNA"/>
</dbReference>
<reference evidence="1 2" key="1">
    <citation type="journal article" date="2018" name="Sci. Rep.">
        <title>Genomic signatures of local adaptation to the degree of environmental predictability in rotifers.</title>
        <authorList>
            <person name="Franch-Gras L."/>
            <person name="Hahn C."/>
            <person name="Garcia-Roger E.M."/>
            <person name="Carmona M.J."/>
            <person name="Serra M."/>
            <person name="Gomez A."/>
        </authorList>
    </citation>
    <scope>NUCLEOTIDE SEQUENCE [LARGE SCALE GENOMIC DNA]</scope>
    <source>
        <strain evidence="1">HYR1</strain>
    </source>
</reference>
<evidence type="ECO:0000313" key="1">
    <source>
        <dbReference type="EMBL" id="RNA00709.1"/>
    </source>
</evidence>
<proteinExistence type="predicted"/>
<name>A0A3M7PNZ6_BRAPC</name>
<accession>A0A3M7PNZ6</accession>
<gene>
    <name evidence="1" type="ORF">BpHYR1_053753</name>
</gene>
<comment type="caution">
    <text evidence="1">The sequence shown here is derived from an EMBL/GenBank/DDBJ whole genome shotgun (WGS) entry which is preliminary data.</text>
</comment>
<evidence type="ECO:0000313" key="2">
    <source>
        <dbReference type="Proteomes" id="UP000276133"/>
    </source>
</evidence>
<dbReference type="AlphaFoldDB" id="A0A3M7PNZ6"/>
<organism evidence="1 2">
    <name type="scientific">Brachionus plicatilis</name>
    <name type="common">Marine rotifer</name>
    <name type="synonym">Brachionus muelleri</name>
    <dbReference type="NCBI Taxonomy" id="10195"/>
    <lineage>
        <taxon>Eukaryota</taxon>
        <taxon>Metazoa</taxon>
        <taxon>Spiralia</taxon>
        <taxon>Gnathifera</taxon>
        <taxon>Rotifera</taxon>
        <taxon>Eurotatoria</taxon>
        <taxon>Monogononta</taxon>
        <taxon>Pseudotrocha</taxon>
        <taxon>Ploima</taxon>
        <taxon>Brachionidae</taxon>
        <taxon>Brachionus</taxon>
    </lineage>
</organism>
<keyword evidence="2" id="KW-1185">Reference proteome</keyword>
<protein>
    <submittedName>
        <fullName evidence="1">Uncharacterized protein</fullName>
    </submittedName>
</protein>
<dbReference type="Proteomes" id="UP000276133">
    <property type="component" value="Unassembled WGS sequence"/>
</dbReference>
<sequence length="60" mass="6948">MIHKINFNKIIRNSGEIKINKKNSHQLIFCIGDFDYDVTLLLTDGRDTFSTQELLNVHAN</sequence>